<dbReference type="PANTHER" id="PTHR30269:SF0">
    <property type="entry name" value="MEMBRANE TRANSPORTER PROTEIN YFCA-RELATED"/>
    <property type="match status" value="1"/>
</dbReference>
<feature type="transmembrane region" description="Helical" evidence="8">
    <location>
        <begin position="98"/>
        <end position="116"/>
    </location>
</feature>
<evidence type="ECO:0000313" key="10">
    <source>
        <dbReference type="Proteomes" id="UP001501510"/>
    </source>
</evidence>
<evidence type="ECO:0000256" key="7">
    <source>
        <dbReference type="ARBA" id="ARBA00023136"/>
    </source>
</evidence>
<feature type="transmembrane region" description="Helical" evidence="8">
    <location>
        <begin position="75"/>
        <end position="92"/>
    </location>
</feature>
<feature type="transmembrane region" description="Helical" evidence="8">
    <location>
        <begin position="136"/>
        <end position="167"/>
    </location>
</feature>
<evidence type="ECO:0000256" key="2">
    <source>
        <dbReference type="ARBA" id="ARBA00009142"/>
    </source>
</evidence>
<protein>
    <recommendedName>
        <fullName evidence="8">Probable membrane transporter protein</fullName>
    </recommendedName>
</protein>
<evidence type="ECO:0000256" key="5">
    <source>
        <dbReference type="ARBA" id="ARBA00022692"/>
    </source>
</evidence>
<dbReference type="InterPro" id="IPR052017">
    <property type="entry name" value="TSUP"/>
</dbReference>
<dbReference type="InterPro" id="IPR002781">
    <property type="entry name" value="TM_pro_TauE-like"/>
</dbReference>
<comment type="similarity">
    <text evidence="2 8">Belongs to the 4-toluene sulfonate uptake permease (TSUP) (TC 2.A.102) family.</text>
</comment>
<evidence type="ECO:0000256" key="6">
    <source>
        <dbReference type="ARBA" id="ARBA00022989"/>
    </source>
</evidence>
<keyword evidence="4 8" id="KW-1003">Cell membrane</keyword>
<keyword evidence="6 8" id="KW-1133">Transmembrane helix</keyword>
<keyword evidence="10" id="KW-1185">Reference proteome</keyword>
<accession>A0ABN1JUP9</accession>
<comment type="caution">
    <text evidence="9">The sequence shown here is derived from an EMBL/GenBank/DDBJ whole genome shotgun (WGS) entry which is preliminary data.</text>
</comment>
<gene>
    <name evidence="9" type="ORF">GCM10008906_35340</name>
</gene>
<dbReference type="Pfam" id="PF01925">
    <property type="entry name" value="TauE"/>
    <property type="match status" value="1"/>
</dbReference>
<comment type="subcellular location">
    <subcellularLocation>
        <location evidence="1 8">Cell membrane</location>
        <topology evidence="1 8">Multi-pass membrane protein</topology>
    </subcellularLocation>
</comment>
<feature type="transmembrane region" description="Helical" evidence="8">
    <location>
        <begin position="42"/>
        <end position="63"/>
    </location>
</feature>
<evidence type="ECO:0000256" key="3">
    <source>
        <dbReference type="ARBA" id="ARBA00022448"/>
    </source>
</evidence>
<proteinExistence type="inferred from homology"/>
<dbReference type="PANTHER" id="PTHR30269">
    <property type="entry name" value="TRANSMEMBRANE PROTEIN YFCA"/>
    <property type="match status" value="1"/>
</dbReference>
<dbReference type="RefSeq" id="WP_343763858.1">
    <property type="nucleotide sequence ID" value="NZ_BAAACG010000019.1"/>
</dbReference>
<keyword evidence="3" id="KW-0813">Transport</keyword>
<dbReference type="EMBL" id="BAAACG010000019">
    <property type="protein sequence ID" value="GAA0746992.1"/>
    <property type="molecule type" value="Genomic_DNA"/>
</dbReference>
<evidence type="ECO:0000313" key="9">
    <source>
        <dbReference type="EMBL" id="GAA0746992.1"/>
    </source>
</evidence>
<keyword evidence="7 8" id="KW-0472">Membrane</keyword>
<keyword evidence="5 8" id="KW-0812">Transmembrane</keyword>
<sequence>MLIKILFLCFVGFLAAIIDAIAGGGGIITIPAYLLCGVPPHIALGTNKLCASCSAVTSSYGFIKSGKANFKLLKMLIPFSLVGAIFGVNTVLGLDPKYLNVIVLVLLFIVGIYTLFSKDIGMENKFKGLNKKNIFLGIIISFSLGFYDGFFGPGTGAFLIFGLTAVFKFDFVRSSANSKILNCTSNLTSLLLFAFNSKINYSIAIPVAICMIIGARFGTKLALNKGSKLIKPIFVTMSLLVAIKMLYQVVA</sequence>
<reference evidence="9 10" key="1">
    <citation type="journal article" date="2019" name="Int. J. Syst. Evol. Microbiol.">
        <title>The Global Catalogue of Microorganisms (GCM) 10K type strain sequencing project: providing services to taxonomists for standard genome sequencing and annotation.</title>
        <authorList>
            <consortium name="The Broad Institute Genomics Platform"/>
            <consortium name="The Broad Institute Genome Sequencing Center for Infectious Disease"/>
            <person name="Wu L."/>
            <person name="Ma J."/>
        </authorList>
    </citation>
    <scope>NUCLEOTIDE SEQUENCE [LARGE SCALE GENOMIC DNA]</scope>
    <source>
        <strain evidence="9 10">JCM 1407</strain>
    </source>
</reference>
<dbReference type="Proteomes" id="UP001501510">
    <property type="component" value="Unassembled WGS sequence"/>
</dbReference>
<organism evidence="9 10">
    <name type="scientific">Clostridium oceanicum</name>
    <dbReference type="NCBI Taxonomy" id="1543"/>
    <lineage>
        <taxon>Bacteria</taxon>
        <taxon>Bacillati</taxon>
        <taxon>Bacillota</taxon>
        <taxon>Clostridia</taxon>
        <taxon>Eubacteriales</taxon>
        <taxon>Clostridiaceae</taxon>
        <taxon>Clostridium</taxon>
    </lineage>
</organism>
<evidence type="ECO:0000256" key="8">
    <source>
        <dbReference type="RuleBase" id="RU363041"/>
    </source>
</evidence>
<feature type="transmembrane region" description="Helical" evidence="8">
    <location>
        <begin position="199"/>
        <end position="217"/>
    </location>
</feature>
<evidence type="ECO:0000256" key="1">
    <source>
        <dbReference type="ARBA" id="ARBA00004651"/>
    </source>
</evidence>
<name>A0ABN1JUP9_9CLOT</name>
<evidence type="ECO:0000256" key="4">
    <source>
        <dbReference type="ARBA" id="ARBA00022475"/>
    </source>
</evidence>